<evidence type="ECO:0000313" key="3">
    <source>
        <dbReference type="EMBL" id="MCA5004693.1"/>
    </source>
</evidence>
<comment type="caution">
    <text evidence="3">The sequence shown here is derived from an EMBL/GenBank/DDBJ whole genome shotgun (WGS) entry which is preliminary data.</text>
</comment>
<dbReference type="EMBL" id="JADEYP010000008">
    <property type="protein sequence ID" value="MCA5004693.1"/>
    <property type="molecule type" value="Genomic_DNA"/>
</dbReference>
<keyword evidence="4" id="KW-1185">Reference proteome</keyword>
<feature type="domain" description="Peptidase M1 membrane alanine aminopeptidase" evidence="1">
    <location>
        <begin position="303"/>
        <end position="477"/>
    </location>
</feature>
<proteinExistence type="predicted"/>
<evidence type="ECO:0000259" key="1">
    <source>
        <dbReference type="Pfam" id="PF01433"/>
    </source>
</evidence>
<evidence type="ECO:0000259" key="2">
    <source>
        <dbReference type="Pfam" id="PF17900"/>
    </source>
</evidence>
<protein>
    <submittedName>
        <fullName evidence="3">M1 family metallopeptidase</fullName>
    </submittedName>
</protein>
<dbReference type="SUPFAM" id="SSF63737">
    <property type="entry name" value="Leukotriene A4 hydrolase N-terminal domain"/>
    <property type="match status" value="1"/>
</dbReference>
<dbReference type="InterPro" id="IPR045357">
    <property type="entry name" value="Aminopeptidase_N-like_N"/>
</dbReference>
<dbReference type="Pfam" id="PF01433">
    <property type="entry name" value="Peptidase_M1"/>
    <property type="match status" value="1"/>
</dbReference>
<dbReference type="PANTHER" id="PTHR11533:SF174">
    <property type="entry name" value="PUROMYCIN-SENSITIVE AMINOPEPTIDASE-RELATED"/>
    <property type="match status" value="1"/>
</dbReference>
<organism evidence="3 4">
    <name type="scientific">Sphingobacterium bovistauri</name>
    <dbReference type="NCBI Taxonomy" id="2781959"/>
    <lineage>
        <taxon>Bacteria</taxon>
        <taxon>Pseudomonadati</taxon>
        <taxon>Bacteroidota</taxon>
        <taxon>Sphingobacteriia</taxon>
        <taxon>Sphingobacteriales</taxon>
        <taxon>Sphingobacteriaceae</taxon>
        <taxon>Sphingobacterium</taxon>
    </lineage>
</organism>
<dbReference type="Proteomes" id="UP001165302">
    <property type="component" value="Unassembled WGS sequence"/>
</dbReference>
<dbReference type="RefSeq" id="WP_225552081.1">
    <property type="nucleotide sequence ID" value="NZ_JADEYP010000008.1"/>
</dbReference>
<sequence length="555" mass="64145">MNKILFTSLLITSICGLCTQAKAQLMQAKELYSKADSLRGQLTPLRSCYDIQYYHLDVKVDLDNKFISGSNLFKFKAVNDFNKLQFDLFDNLSVDKIVYHGNELLFTRDYNAVFVTFPKTIKKNQNDEFIVFYSGNPIQATRAPWDGGIDWKRDSNGKHFVATAVQGLGASAWWPNKDHQSDEPDSMLISVTVPKDLVNVSNGRLIKKEMFDDGHNKYHWLVTNPINNYNVSLNIGDYVTMQEKVKTEKGLLDVEYYILRENDTPTKKKHLNINVAQTLEALEYWFGPYPFFEDSYKIVETAHLGMEHQSAIAYGNNYQNGYRGFDSSNTGWGKKWDFIIVHESGHEWFGNNITAADIADMWIHESFTNYSEALFIDYHYGKEAGQAYVYGNRAGIKNDKPMQGPYHVNKEGSGDMYLKGGVFWNMIRTMVNDDTKWRSILRALNHHFRHKQVDYNDILNYISTHTSLNLDKVFEQYIQNKTIPVLDVKFNSNGDVLARWLTDVKDFHMPIHLGIEKNYKLIKLTDKYTKINIKGLSKANLSVDTYNYYINTKVQ</sequence>
<dbReference type="PANTHER" id="PTHR11533">
    <property type="entry name" value="PROTEASE M1 ZINC METALLOPROTEASE"/>
    <property type="match status" value="1"/>
</dbReference>
<dbReference type="CDD" id="cd09603">
    <property type="entry name" value="M1_APN_like"/>
    <property type="match status" value="1"/>
</dbReference>
<gene>
    <name evidence="3" type="ORF">IPZ78_05935</name>
</gene>
<dbReference type="SUPFAM" id="SSF55486">
    <property type="entry name" value="Metalloproteases ('zincins'), catalytic domain"/>
    <property type="match status" value="1"/>
</dbReference>
<dbReference type="InterPro" id="IPR027268">
    <property type="entry name" value="Peptidase_M4/M1_CTD_sf"/>
</dbReference>
<dbReference type="Gene3D" id="1.10.390.10">
    <property type="entry name" value="Neutral Protease Domain 2"/>
    <property type="match status" value="1"/>
</dbReference>
<dbReference type="Pfam" id="PF17900">
    <property type="entry name" value="Peptidase_M1_N"/>
    <property type="match status" value="1"/>
</dbReference>
<feature type="domain" description="Aminopeptidase N-like N-terminal" evidence="2">
    <location>
        <begin position="52"/>
        <end position="229"/>
    </location>
</feature>
<evidence type="ECO:0000313" key="4">
    <source>
        <dbReference type="Proteomes" id="UP001165302"/>
    </source>
</evidence>
<dbReference type="InterPro" id="IPR014782">
    <property type="entry name" value="Peptidase_M1_dom"/>
</dbReference>
<reference evidence="3" key="1">
    <citation type="submission" date="2020-10" db="EMBL/GenBank/DDBJ databases">
        <authorList>
            <person name="Lu T."/>
            <person name="Wang Q."/>
            <person name="Han X."/>
        </authorList>
    </citation>
    <scope>NUCLEOTIDE SEQUENCE</scope>
    <source>
        <strain evidence="3">WQ 366</strain>
    </source>
</reference>
<dbReference type="Gene3D" id="2.60.40.1730">
    <property type="entry name" value="tricorn interacting facor f3 domain"/>
    <property type="match status" value="1"/>
</dbReference>
<accession>A0ABS7Z3G7</accession>
<dbReference type="InterPro" id="IPR050344">
    <property type="entry name" value="Peptidase_M1_aminopeptidases"/>
</dbReference>
<name>A0ABS7Z3G7_9SPHI</name>
<dbReference type="InterPro" id="IPR042097">
    <property type="entry name" value="Aminopeptidase_N-like_N_sf"/>
</dbReference>